<name>A0A9P0I040_SPOLI</name>
<protein>
    <recommendedName>
        <fullName evidence="3">Dynein regulatory complex protein 9</fullName>
    </recommendedName>
    <alternativeName>
        <fullName evidence="9">IQ domain-containing protein G</fullName>
    </alternativeName>
</protein>
<dbReference type="InterPro" id="IPR000048">
    <property type="entry name" value="IQ_motif_EF-hand-BS"/>
</dbReference>
<evidence type="ECO:0000256" key="2">
    <source>
        <dbReference type="ARBA" id="ARBA00008222"/>
    </source>
</evidence>
<keyword evidence="12" id="KW-1185">Reference proteome</keyword>
<evidence type="ECO:0000256" key="10">
    <source>
        <dbReference type="SAM" id="Coils"/>
    </source>
</evidence>
<evidence type="ECO:0000256" key="9">
    <source>
        <dbReference type="ARBA" id="ARBA00032183"/>
    </source>
</evidence>
<keyword evidence="7" id="KW-0206">Cytoskeleton</keyword>
<sequence>MESPIPGRQHRIQSVVSETWGRGTVYDCDYDYDYDEETLDSKRSLVKGSRSKLSQKMSGLSELEICSEDTETVLKNRLPFLLSAFFATIFEDVLAQVWILENCNNSLKIQKMMADMDYLTAMKYNVRRNEVNDELVGVNAQNLNSVIFKIKKLDTDRKFLNNVMTATYLSLAQTHSFEPLSKCINSILELDEYRIQIAEEESKNKLIRKELSKQLRQQHNHIRTVLYDTDVTIDRLRTQVEDSVLYSEVRGRYIDNWQRARTEQHNQSIYDTEHKPASVIEYYKKRSDHEIRIHTEVDTLVSIAINEILQRIEEWMDKYDKDMEAIDLNIQRKKNDYQDTRERRKRLEETFDKHISQMKLWNDFKEEREKIRVYRAKMTKSAIIVQAWWRGLLVRLELGPFRPRKPKHVAKKKYEY</sequence>
<keyword evidence="4" id="KW-0963">Cytoplasm</keyword>
<dbReference type="PANTHER" id="PTHR14871">
    <property type="entry name" value="DYNEIN REGULATORY COMPLEX PROTEIN 9"/>
    <property type="match status" value="1"/>
</dbReference>
<proteinExistence type="inferred from homology"/>
<dbReference type="GO" id="GO:0044782">
    <property type="term" value="P:cilium organization"/>
    <property type="evidence" value="ECO:0007669"/>
    <property type="project" value="TreeGrafter"/>
</dbReference>
<organism evidence="11 12">
    <name type="scientific">Spodoptera littoralis</name>
    <name type="common">Egyptian cotton leafworm</name>
    <dbReference type="NCBI Taxonomy" id="7109"/>
    <lineage>
        <taxon>Eukaryota</taxon>
        <taxon>Metazoa</taxon>
        <taxon>Ecdysozoa</taxon>
        <taxon>Arthropoda</taxon>
        <taxon>Hexapoda</taxon>
        <taxon>Insecta</taxon>
        <taxon>Pterygota</taxon>
        <taxon>Neoptera</taxon>
        <taxon>Endopterygota</taxon>
        <taxon>Lepidoptera</taxon>
        <taxon>Glossata</taxon>
        <taxon>Ditrysia</taxon>
        <taxon>Noctuoidea</taxon>
        <taxon>Noctuidae</taxon>
        <taxon>Amphipyrinae</taxon>
        <taxon>Spodoptera</taxon>
    </lineage>
</organism>
<evidence type="ECO:0000313" key="12">
    <source>
        <dbReference type="Proteomes" id="UP001153321"/>
    </source>
</evidence>
<feature type="coiled-coil region" evidence="10">
    <location>
        <begin position="316"/>
        <end position="357"/>
    </location>
</feature>
<dbReference type="SMART" id="SM00015">
    <property type="entry name" value="IQ"/>
    <property type="match status" value="1"/>
</dbReference>
<dbReference type="GO" id="GO:0005737">
    <property type="term" value="C:cytoplasm"/>
    <property type="evidence" value="ECO:0007669"/>
    <property type="project" value="TreeGrafter"/>
</dbReference>
<accession>A0A9P0I040</accession>
<evidence type="ECO:0000256" key="7">
    <source>
        <dbReference type="ARBA" id="ARBA00023212"/>
    </source>
</evidence>
<dbReference type="CDD" id="cd23766">
    <property type="entry name" value="IQCG"/>
    <property type="match status" value="1"/>
</dbReference>
<reference evidence="11" key="1">
    <citation type="submission" date="2022-02" db="EMBL/GenBank/DDBJ databases">
        <authorList>
            <person name="King R."/>
        </authorList>
    </citation>
    <scope>NUCLEOTIDE SEQUENCE</scope>
</reference>
<gene>
    <name evidence="11" type="ORF">SPLIT_LOCUS2945</name>
</gene>
<keyword evidence="6" id="KW-0969">Cilium</keyword>
<comment type="similarity">
    <text evidence="2">Belongs to the DRC9 family.</text>
</comment>
<feature type="coiled-coil region" evidence="10">
    <location>
        <begin position="190"/>
        <end position="217"/>
    </location>
</feature>
<evidence type="ECO:0000256" key="3">
    <source>
        <dbReference type="ARBA" id="ARBA00013738"/>
    </source>
</evidence>
<dbReference type="InterPro" id="IPR042618">
    <property type="entry name" value="IQCG"/>
</dbReference>
<evidence type="ECO:0000256" key="6">
    <source>
        <dbReference type="ARBA" id="ARBA00023069"/>
    </source>
</evidence>
<dbReference type="Pfam" id="PF00612">
    <property type="entry name" value="IQ"/>
    <property type="match status" value="1"/>
</dbReference>
<dbReference type="PANTHER" id="PTHR14871:SF1">
    <property type="entry name" value="DYNEIN REGULATORY COMPLEX PROTEIN 9"/>
    <property type="match status" value="1"/>
</dbReference>
<dbReference type="EMBL" id="LR824547">
    <property type="protein sequence ID" value="CAH1637587.1"/>
    <property type="molecule type" value="Genomic_DNA"/>
</dbReference>
<evidence type="ECO:0000313" key="11">
    <source>
        <dbReference type="EMBL" id="CAH1637587.1"/>
    </source>
</evidence>
<dbReference type="Proteomes" id="UP001153321">
    <property type="component" value="Chromosome 16"/>
</dbReference>
<dbReference type="PROSITE" id="PS50096">
    <property type="entry name" value="IQ"/>
    <property type="match status" value="1"/>
</dbReference>
<comment type="subcellular location">
    <subcellularLocation>
        <location evidence="1">Cytoplasm</location>
        <location evidence="1">Cytoskeleton</location>
        <location evidence="1">Flagellum axoneme</location>
    </subcellularLocation>
</comment>
<evidence type="ECO:0000256" key="4">
    <source>
        <dbReference type="ARBA" id="ARBA00022490"/>
    </source>
</evidence>
<evidence type="ECO:0000256" key="8">
    <source>
        <dbReference type="ARBA" id="ARBA00023273"/>
    </source>
</evidence>
<keyword evidence="5" id="KW-0282">Flagellum</keyword>
<evidence type="ECO:0000256" key="5">
    <source>
        <dbReference type="ARBA" id="ARBA00022846"/>
    </source>
</evidence>
<evidence type="ECO:0000256" key="1">
    <source>
        <dbReference type="ARBA" id="ARBA00004611"/>
    </source>
</evidence>
<dbReference type="GO" id="GO:0031514">
    <property type="term" value="C:motile cilium"/>
    <property type="evidence" value="ECO:0007669"/>
    <property type="project" value="TreeGrafter"/>
</dbReference>
<keyword evidence="8" id="KW-0966">Cell projection</keyword>
<dbReference type="AlphaFoldDB" id="A0A9P0I040"/>
<keyword evidence="10" id="KW-0175">Coiled coil</keyword>